<organism evidence="1">
    <name type="scientific">Anguilla anguilla</name>
    <name type="common">European freshwater eel</name>
    <name type="synonym">Muraena anguilla</name>
    <dbReference type="NCBI Taxonomy" id="7936"/>
    <lineage>
        <taxon>Eukaryota</taxon>
        <taxon>Metazoa</taxon>
        <taxon>Chordata</taxon>
        <taxon>Craniata</taxon>
        <taxon>Vertebrata</taxon>
        <taxon>Euteleostomi</taxon>
        <taxon>Actinopterygii</taxon>
        <taxon>Neopterygii</taxon>
        <taxon>Teleostei</taxon>
        <taxon>Anguilliformes</taxon>
        <taxon>Anguillidae</taxon>
        <taxon>Anguilla</taxon>
    </lineage>
</organism>
<sequence>MYFFFQLFFVRLF</sequence>
<proteinExistence type="predicted"/>
<dbReference type="EMBL" id="GBXM01029290">
    <property type="protein sequence ID" value="JAH79287.1"/>
    <property type="molecule type" value="Transcribed_RNA"/>
</dbReference>
<accession>A0A0E9VML6</accession>
<name>A0A0E9VML6_ANGAN</name>
<reference evidence="1" key="1">
    <citation type="submission" date="2014-11" db="EMBL/GenBank/DDBJ databases">
        <authorList>
            <person name="Amaro Gonzalez C."/>
        </authorList>
    </citation>
    <scope>NUCLEOTIDE SEQUENCE</scope>
</reference>
<protein>
    <submittedName>
        <fullName evidence="1">Uncharacterized protein</fullName>
    </submittedName>
</protein>
<evidence type="ECO:0000313" key="1">
    <source>
        <dbReference type="EMBL" id="JAH79287.1"/>
    </source>
</evidence>
<reference evidence="1" key="2">
    <citation type="journal article" date="2015" name="Fish Shellfish Immunol.">
        <title>Early steps in the European eel (Anguilla anguilla)-Vibrio vulnificus interaction in the gills: Role of the RtxA13 toxin.</title>
        <authorList>
            <person name="Callol A."/>
            <person name="Pajuelo D."/>
            <person name="Ebbesson L."/>
            <person name="Teles M."/>
            <person name="MacKenzie S."/>
            <person name="Amaro C."/>
        </authorList>
    </citation>
    <scope>NUCLEOTIDE SEQUENCE</scope>
</reference>